<evidence type="ECO:0000313" key="2">
    <source>
        <dbReference type="Proteomes" id="UP001303046"/>
    </source>
</evidence>
<protein>
    <submittedName>
        <fullName evidence="1">Uncharacterized protein</fullName>
    </submittedName>
</protein>
<evidence type="ECO:0000313" key="1">
    <source>
        <dbReference type="EMBL" id="KAK6734507.1"/>
    </source>
</evidence>
<name>A0ABR1C7L2_NECAM</name>
<gene>
    <name evidence="1" type="primary">Necator_chrII.g5766</name>
    <name evidence="1" type="ORF">RB195_017973</name>
</gene>
<accession>A0ABR1C7L2</accession>
<keyword evidence="2" id="KW-1185">Reference proteome</keyword>
<reference evidence="1 2" key="1">
    <citation type="submission" date="2023-08" db="EMBL/GenBank/DDBJ databases">
        <title>A Necator americanus chromosomal reference genome.</title>
        <authorList>
            <person name="Ilik V."/>
            <person name="Petrzelkova K.J."/>
            <person name="Pardy F."/>
            <person name="Fuh T."/>
            <person name="Niatou-Singa F.S."/>
            <person name="Gouil Q."/>
            <person name="Baker L."/>
            <person name="Ritchie M.E."/>
            <person name="Jex A.R."/>
            <person name="Gazzola D."/>
            <person name="Li H."/>
            <person name="Toshio Fujiwara R."/>
            <person name="Zhan B."/>
            <person name="Aroian R.V."/>
            <person name="Pafco B."/>
            <person name="Schwarz E.M."/>
        </authorList>
    </citation>
    <scope>NUCLEOTIDE SEQUENCE [LARGE SCALE GENOMIC DNA]</scope>
    <source>
        <strain evidence="1 2">Aroian</strain>
        <tissue evidence="1">Whole animal</tissue>
    </source>
</reference>
<proteinExistence type="predicted"/>
<dbReference type="Proteomes" id="UP001303046">
    <property type="component" value="Unassembled WGS sequence"/>
</dbReference>
<sequence length="94" mass="10729">MKDDECEKTKGIEQPTVEEHVLQFEYQLDVQNRSKWSETKGVELLLLNIAVDDIMTRTAVQWFADIILTPSARLLLVLEYADDAVAFASRSSKL</sequence>
<comment type="caution">
    <text evidence="1">The sequence shown here is derived from an EMBL/GenBank/DDBJ whole genome shotgun (WGS) entry which is preliminary data.</text>
</comment>
<organism evidence="1 2">
    <name type="scientific">Necator americanus</name>
    <name type="common">Human hookworm</name>
    <dbReference type="NCBI Taxonomy" id="51031"/>
    <lineage>
        <taxon>Eukaryota</taxon>
        <taxon>Metazoa</taxon>
        <taxon>Ecdysozoa</taxon>
        <taxon>Nematoda</taxon>
        <taxon>Chromadorea</taxon>
        <taxon>Rhabditida</taxon>
        <taxon>Rhabditina</taxon>
        <taxon>Rhabditomorpha</taxon>
        <taxon>Strongyloidea</taxon>
        <taxon>Ancylostomatidae</taxon>
        <taxon>Bunostominae</taxon>
        <taxon>Necator</taxon>
    </lineage>
</organism>
<dbReference type="EMBL" id="JAVFWL010000002">
    <property type="protein sequence ID" value="KAK6734507.1"/>
    <property type="molecule type" value="Genomic_DNA"/>
</dbReference>